<comment type="caution">
    <text evidence="2">The sequence shown here is derived from an EMBL/GenBank/DDBJ whole genome shotgun (WGS) entry which is preliminary data.</text>
</comment>
<dbReference type="EMBL" id="ABDF02000092">
    <property type="protein sequence ID" value="EHK15369.1"/>
    <property type="molecule type" value="Genomic_DNA"/>
</dbReference>
<reference evidence="2 3" key="1">
    <citation type="journal article" date="2011" name="Genome Biol.">
        <title>Comparative genome sequence analysis underscores mycoparasitism as the ancestral life style of Trichoderma.</title>
        <authorList>
            <person name="Kubicek C.P."/>
            <person name="Herrera-Estrella A."/>
            <person name="Seidl-Seiboth V."/>
            <person name="Martinez D.A."/>
            <person name="Druzhinina I.S."/>
            <person name="Thon M."/>
            <person name="Zeilinger S."/>
            <person name="Casas-Flores S."/>
            <person name="Horwitz B.A."/>
            <person name="Mukherjee P.K."/>
            <person name="Mukherjee M."/>
            <person name="Kredics L."/>
            <person name="Alcaraz L.D."/>
            <person name="Aerts A."/>
            <person name="Antal Z."/>
            <person name="Atanasova L."/>
            <person name="Cervantes-Badillo M.G."/>
            <person name="Challacombe J."/>
            <person name="Chertkov O."/>
            <person name="McCluskey K."/>
            <person name="Coulpier F."/>
            <person name="Deshpande N."/>
            <person name="von Doehren H."/>
            <person name="Ebbole D.J."/>
            <person name="Esquivel-Naranjo E.U."/>
            <person name="Fekete E."/>
            <person name="Flipphi M."/>
            <person name="Glaser F."/>
            <person name="Gomez-Rodriguez E.Y."/>
            <person name="Gruber S."/>
            <person name="Han C."/>
            <person name="Henrissat B."/>
            <person name="Hermosa R."/>
            <person name="Hernandez-Onate M."/>
            <person name="Karaffa L."/>
            <person name="Kosti I."/>
            <person name="Le Crom S."/>
            <person name="Lindquist E."/>
            <person name="Lucas S."/>
            <person name="Luebeck M."/>
            <person name="Luebeck P.S."/>
            <person name="Margeot A."/>
            <person name="Metz B."/>
            <person name="Misra M."/>
            <person name="Nevalainen H."/>
            <person name="Omann M."/>
            <person name="Packer N."/>
            <person name="Perrone G."/>
            <person name="Uresti-Rivera E.E."/>
            <person name="Salamov A."/>
            <person name="Schmoll M."/>
            <person name="Seiboth B."/>
            <person name="Shapiro H."/>
            <person name="Sukno S."/>
            <person name="Tamayo-Ramos J.A."/>
            <person name="Tisch D."/>
            <person name="Wiest A."/>
            <person name="Wilkinson H.H."/>
            <person name="Zhang M."/>
            <person name="Coutinho P.M."/>
            <person name="Kenerley C.M."/>
            <person name="Monte E."/>
            <person name="Baker S.E."/>
            <person name="Grigoriev I.V."/>
        </authorList>
    </citation>
    <scope>NUCLEOTIDE SEQUENCE [LARGE SCALE GENOMIC DNA]</scope>
    <source>
        <strain evidence="3">Gv29-8 / FGSC 10586</strain>
    </source>
</reference>
<dbReference type="HOGENOM" id="CLU_2979388_0_0_1"/>
<name>G9NCE4_HYPVG</name>
<dbReference type="InParanoid" id="G9NCE4"/>
<keyword evidence="1" id="KW-1133">Transmembrane helix</keyword>
<proteinExistence type="predicted"/>
<accession>G9NCE4</accession>
<keyword evidence="1" id="KW-0812">Transmembrane</keyword>
<feature type="transmembrane region" description="Helical" evidence="1">
    <location>
        <begin position="26"/>
        <end position="47"/>
    </location>
</feature>
<evidence type="ECO:0000313" key="3">
    <source>
        <dbReference type="Proteomes" id="UP000007115"/>
    </source>
</evidence>
<gene>
    <name evidence="2" type="ORF">TRIVIDRAFT_214774</name>
</gene>
<keyword evidence="3" id="KW-1185">Reference proteome</keyword>
<protein>
    <submittedName>
        <fullName evidence="2">Uncharacterized protein</fullName>
    </submittedName>
</protein>
<organism evidence="2 3">
    <name type="scientific">Hypocrea virens (strain Gv29-8 / FGSC 10586)</name>
    <name type="common">Gliocladium virens</name>
    <name type="synonym">Trichoderma virens</name>
    <dbReference type="NCBI Taxonomy" id="413071"/>
    <lineage>
        <taxon>Eukaryota</taxon>
        <taxon>Fungi</taxon>
        <taxon>Dikarya</taxon>
        <taxon>Ascomycota</taxon>
        <taxon>Pezizomycotina</taxon>
        <taxon>Sordariomycetes</taxon>
        <taxon>Hypocreomycetidae</taxon>
        <taxon>Hypocreales</taxon>
        <taxon>Hypocreaceae</taxon>
        <taxon>Trichoderma</taxon>
    </lineage>
</organism>
<dbReference type="VEuPathDB" id="FungiDB:TRIVIDRAFT_214774"/>
<sequence length="58" mass="6864">MYYFMFLCLVFLGRLRLRGRNMNVLALGWGLTCSIAMMSAVTINGNFTQYRYYYEARC</sequence>
<dbReference type="GeneID" id="25790842"/>
<keyword evidence="1" id="KW-0472">Membrane</keyword>
<evidence type="ECO:0000313" key="2">
    <source>
        <dbReference type="EMBL" id="EHK15369.1"/>
    </source>
</evidence>
<evidence type="ECO:0000256" key="1">
    <source>
        <dbReference type="SAM" id="Phobius"/>
    </source>
</evidence>
<dbReference type="AlphaFoldDB" id="G9NCE4"/>
<dbReference type="OrthoDB" id="428895at2759"/>
<dbReference type="RefSeq" id="XP_013949570.1">
    <property type="nucleotide sequence ID" value="XM_014094095.1"/>
</dbReference>
<dbReference type="Proteomes" id="UP000007115">
    <property type="component" value="Unassembled WGS sequence"/>
</dbReference>